<keyword evidence="2" id="KW-1015">Disulfide bond</keyword>
<evidence type="ECO:0000256" key="1">
    <source>
        <dbReference type="ARBA" id="ARBA00022729"/>
    </source>
</evidence>
<feature type="non-terminal residue" evidence="5">
    <location>
        <position position="1"/>
    </location>
</feature>
<dbReference type="InterPro" id="IPR057774">
    <property type="entry name" value="D8C_UMOD/GP2/OIT3-like"/>
</dbReference>
<evidence type="ECO:0000256" key="3">
    <source>
        <dbReference type="SAM" id="MobiDB-lite"/>
    </source>
</evidence>
<protein>
    <recommendedName>
        <fullName evidence="4">UMOD/GP2/OIT3-like D8C domain-containing protein</fullName>
    </recommendedName>
</protein>
<reference evidence="5" key="3">
    <citation type="submission" date="2023-05" db="EMBL/GenBank/DDBJ databases">
        <authorList>
            <person name="Smith C.H."/>
        </authorList>
    </citation>
    <scope>NUCLEOTIDE SEQUENCE</scope>
    <source>
        <strain evidence="5">CHS0354</strain>
        <tissue evidence="5">Mantle</tissue>
    </source>
</reference>
<comment type="caution">
    <text evidence="5">The sequence shown here is derived from an EMBL/GenBank/DDBJ whole genome shotgun (WGS) entry which is preliminary data.</text>
</comment>
<keyword evidence="6" id="KW-1185">Reference proteome</keyword>
<feature type="domain" description="UMOD/GP2/OIT3-like D8C" evidence="4">
    <location>
        <begin position="11"/>
        <end position="88"/>
    </location>
</feature>
<organism evidence="5 6">
    <name type="scientific">Potamilus streckersoni</name>
    <dbReference type="NCBI Taxonomy" id="2493646"/>
    <lineage>
        <taxon>Eukaryota</taxon>
        <taxon>Metazoa</taxon>
        <taxon>Spiralia</taxon>
        <taxon>Lophotrochozoa</taxon>
        <taxon>Mollusca</taxon>
        <taxon>Bivalvia</taxon>
        <taxon>Autobranchia</taxon>
        <taxon>Heteroconchia</taxon>
        <taxon>Palaeoheterodonta</taxon>
        <taxon>Unionida</taxon>
        <taxon>Unionoidea</taxon>
        <taxon>Unionidae</taxon>
        <taxon>Ambleminae</taxon>
        <taxon>Lampsilini</taxon>
        <taxon>Potamilus</taxon>
    </lineage>
</organism>
<reference evidence="5" key="2">
    <citation type="journal article" date="2021" name="Genome Biol. Evol.">
        <title>Developing a high-quality reference genome for a parasitic bivalve with doubly uniparental inheritance (Bivalvia: Unionida).</title>
        <authorList>
            <person name="Smith C.H."/>
        </authorList>
    </citation>
    <scope>NUCLEOTIDE SEQUENCE</scope>
    <source>
        <strain evidence="5">CHS0354</strain>
        <tissue evidence="5">Mantle</tissue>
    </source>
</reference>
<proteinExistence type="predicted"/>
<gene>
    <name evidence="5" type="ORF">CHS0354_014373</name>
</gene>
<evidence type="ECO:0000313" key="5">
    <source>
        <dbReference type="EMBL" id="KAK3588224.1"/>
    </source>
</evidence>
<evidence type="ECO:0000313" key="6">
    <source>
        <dbReference type="Proteomes" id="UP001195483"/>
    </source>
</evidence>
<accession>A0AAE0VS76</accession>
<sequence length="125" mass="13548">MDKPMDGHTSLNITTKYVSPYGCGTQIPIWMNGSIPVIGDGMVARQACAGTFTNTCAIAYSLKVKRCDITTVIYCLENLPSSIQQRYCFDYDPQTMTSTTTSTPSKSPIAQNSISPGGRHITVNT</sequence>
<dbReference type="Pfam" id="PF23283">
    <property type="entry name" value="D8C_UMOD"/>
    <property type="match status" value="1"/>
</dbReference>
<reference evidence="5" key="1">
    <citation type="journal article" date="2021" name="Genome Biol. Evol.">
        <title>A High-Quality Reference Genome for a Parasitic Bivalve with Doubly Uniparental Inheritance (Bivalvia: Unionida).</title>
        <authorList>
            <person name="Smith C.H."/>
        </authorList>
    </citation>
    <scope>NUCLEOTIDE SEQUENCE</scope>
    <source>
        <strain evidence="5">CHS0354</strain>
    </source>
</reference>
<evidence type="ECO:0000259" key="4">
    <source>
        <dbReference type="Pfam" id="PF23283"/>
    </source>
</evidence>
<feature type="region of interest" description="Disordered" evidence="3">
    <location>
        <begin position="98"/>
        <end position="125"/>
    </location>
</feature>
<feature type="compositionally biased region" description="Low complexity" evidence="3">
    <location>
        <begin position="98"/>
        <end position="107"/>
    </location>
</feature>
<dbReference type="AlphaFoldDB" id="A0AAE0VS76"/>
<keyword evidence="1" id="KW-0732">Signal</keyword>
<evidence type="ECO:0000256" key="2">
    <source>
        <dbReference type="ARBA" id="ARBA00023157"/>
    </source>
</evidence>
<dbReference type="Proteomes" id="UP001195483">
    <property type="component" value="Unassembled WGS sequence"/>
</dbReference>
<name>A0AAE0VS76_9BIVA</name>
<dbReference type="EMBL" id="JAEAOA010000887">
    <property type="protein sequence ID" value="KAK3588224.1"/>
    <property type="molecule type" value="Genomic_DNA"/>
</dbReference>